<sequence>MIAYKTTGDASQVAHKIVTHIETKHVKPSSQERLHLCIPT</sequence>
<evidence type="ECO:0000313" key="1">
    <source>
        <dbReference type="EMBL" id="MBX42350.1"/>
    </source>
</evidence>
<proteinExistence type="predicted"/>
<dbReference type="AlphaFoldDB" id="A0A2P2NIW3"/>
<name>A0A2P2NIW3_RHIMU</name>
<dbReference type="EMBL" id="GGEC01061866">
    <property type="protein sequence ID" value="MBX42350.1"/>
    <property type="molecule type" value="Transcribed_RNA"/>
</dbReference>
<reference evidence="1" key="1">
    <citation type="submission" date="2018-02" db="EMBL/GenBank/DDBJ databases">
        <title>Rhizophora mucronata_Transcriptome.</title>
        <authorList>
            <person name="Meera S.P."/>
            <person name="Sreeshan A."/>
            <person name="Augustine A."/>
        </authorList>
    </citation>
    <scope>NUCLEOTIDE SEQUENCE</scope>
    <source>
        <tissue evidence="1">Leaf</tissue>
    </source>
</reference>
<organism evidence="1">
    <name type="scientific">Rhizophora mucronata</name>
    <name type="common">Asiatic mangrove</name>
    <dbReference type="NCBI Taxonomy" id="61149"/>
    <lineage>
        <taxon>Eukaryota</taxon>
        <taxon>Viridiplantae</taxon>
        <taxon>Streptophyta</taxon>
        <taxon>Embryophyta</taxon>
        <taxon>Tracheophyta</taxon>
        <taxon>Spermatophyta</taxon>
        <taxon>Magnoliopsida</taxon>
        <taxon>eudicotyledons</taxon>
        <taxon>Gunneridae</taxon>
        <taxon>Pentapetalae</taxon>
        <taxon>rosids</taxon>
        <taxon>fabids</taxon>
        <taxon>Malpighiales</taxon>
        <taxon>Rhizophoraceae</taxon>
        <taxon>Rhizophora</taxon>
    </lineage>
</organism>
<accession>A0A2P2NIW3</accession>
<protein>
    <submittedName>
        <fullName evidence="1">Uncharacterized protein</fullName>
    </submittedName>
</protein>